<feature type="transmembrane region" description="Helical" evidence="1">
    <location>
        <begin position="29"/>
        <end position="53"/>
    </location>
</feature>
<protein>
    <recommendedName>
        <fullName evidence="4">Transmembrane protein</fullName>
    </recommendedName>
</protein>
<evidence type="ECO:0008006" key="4">
    <source>
        <dbReference type="Google" id="ProtNLM"/>
    </source>
</evidence>
<feature type="transmembrane region" description="Helical" evidence="1">
    <location>
        <begin position="139"/>
        <end position="165"/>
    </location>
</feature>
<comment type="caution">
    <text evidence="2">The sequence shown here is derived from an EMBL/GenBank/DDBJ whole genome shotgun (WGS) entry which is preliminary data.</text>
</comment>
<name>A0ABD6FE19_9PSEU</name>
<dbReference type="Proteomes" id="UP000249324">
    <property type="component" value="Unassembled WGS sequence"/>
</dbReference>
<keyword evidence="1" id="KW-0812">Transmembrane</keyword>
<keyword evidence="1" id="KW-1133">Transmembrane helix</keyword>
<dbReference type="EMBL" id="QGUI02000030">
    <property type="protein sequence ID" value="MFO7191460.1"/>
    <property type="molecule type" value="Genomic_DNA"/>
</dbReference>
<proteinExistence type="predicted"/>
<keyword evidence="1" id="KW-0472">Membrane</keyword>
<dbReference type="InterPro" id="IPR039708">
    <property type="entry name" value="MT1774/Rv1733c-like"/>
</dbReference>
<gene>
    <name evidence="2" type="ORF">DIU77_004375</name>
</gene>
<evidence type="ECO:0000313" key="2">
    <source>
        <dbReference type="EMBL" id="MFO7191460.1"/>
    </source>
</evidence>
<organism evidence="2 3">
    <name type="scientific">Thermocrispum agreste</name>
    <dbReference type="NCBI Taxonomy" id="37925"/>
    <lineage>
        <taxon>Bacteria</taxon>
        <taxon>Bacillati</taxon>
        <taxon>Actinomycetota</taxon>
        <taxon>Actinomycetes</taxon>
        <taxon>Pseudonocardiales</taxon>
        <taxon>Pseudonocardiaceae</taxon>
        <taxon>Thermocrispum</taxon>
    </lineage>
</organism>
<sequence>MADTGRWWLLLRSGVRRNPLVRRCDRIEAVIVALAVLLALAAMPLAGVVGSLVHAEVVDTAEEQQASRTQITATLLADAPPMEPRLLITPMVPAAWHWDGRRMVEKVPANPGARQGDRIDIWVDENGHRVPPPLPVPDAAWDAACLALLTWLGVAGLLAGTVVLARRALDRQRYAMWEREWREFGELSSR</sequence>
<evidence type="ECO:0000256" key="1">
    <source>
        <dbReference type="SAM" id="Phobius"/>
    </source>
</evidence>
<dbReference type="PANTHER" id="PTHR42305:SF1">
    <property type="entry name" value="MEMBRANE PROTEIN RV1733C-RELATED"/>
    <property type="match status" value="1"/>
</dbReference>
<accession>A0ABD6FE19</accession>
<reference evidence="2 3" key="1">
    <citation type="journal article" date="2021" name="BMC Genomics">
        <title>Genome-resolved metagenome and metatranscriptome analyses of thermophilic composting reveal key bacterial players and their metabolic interactions.</title>
        <authorList>
            <person name="Braga L.P.P."/>
            <person name="Pereira R.V."/>
            <person name="Martins L.F."/>
            <person name="Moura L.M.S."/>
            <person name="Sanchez F.B."/>
            <person name="Patane J.S.L."/>
            <person name="da Silva A.M."/>
            <person name="Setubal J.C."/>
        </authorList>
    </citation>
    <scope>NUCLEOTIDE SEQUENCE [LARGE SCALE GENOMIC DNA]</scope>
    <source>
        <strain evidence="2">ZC4RG45</strain>
    </source>
</reference>
<dbReference type="PANTHER" id="PTHR42305">
    <property type="entry name" value="MEMBRANE PROTEIN RV1733C-RELATED"/>
    <property type="match status" value="1"/>
</dbReference>
<dbReference type="AlphaFoldDB" id="A0ABD6FE19"/>
<evidence type="ECO:0000313" key="3">
    <source>
        <dbReference type="Proteomes" id="UP000249324"/>
    </source>
</evidence>